<reference evidence="9" key="1">
    <citation type="submission" date="2022-12" db="EMBL/GenBank/DDBJ databases">
        <title>Draft genome assemblies for two species of Escallonia (Escalloniales).</title>
        <authorList>
            <person name="Chanderbali A."/>
            <person name="Dervinis C."/>
            <person name="Anghel I."/>
            <person name="Soltis D."/>
            <person name="Soltis P."/>
            <person name="Zapata F."/>
        </authorList>
    </citation>
    <scope>NUCLEOTIDE SEQUENCE</scope>
    <source>
        <strain evidence="9">UCBG64.0493</strain>
        <tissue evidence="9">Leaf</tissue>
    </source>
</reference>
<evidence type="ECO:0000313" key="9">
    <source>
        <dbReference type="EMBL" id="KAK3015045.1"/>
    </source>
</evidence>
<evidence type="ECO:0000313" key="10">
    <source>
        <dbReference type="Proteomes" id="UP001188597"/>
    </source>
</evidence>
<dbReference type="GO" id="GO:0008270">
    <property type="term" value="F:zinc ion binding"/>
    <property type="evidence" value="ECO:0007669"/>
    <property type="project" value="UniProtKB-KW"/>
</dbReference>
<comment type="catalytic activity">
    <reaction evidence="1">
        <text>S-ubiquitinyl-[E2 ubiquitin-conjugating enzyme]-L-cysteine + [acceptor protein]-L-lysine = [E2 ubiquitin-conjugating enzyme]-L-cysteine + N(6)-ubiquitinyl-[acceptor protein]-L-lysine.</text>
        <dbReference type="EC" id="2.3.2.27"/>
    </reaction>
</comment>
<dbReference type="PANTHER" id="PTHR22937:SF222">
    <property type="entry name" value="RING-TYPE E3 UBIQUITIN TRANSFERASE"/>
    <property type="match status" value="1"/>
</dbReference>
<dbReference type="InterPro" id="IPR013083">
    <property type="entry name" value="Znf_RING/FYVE/PHD"/>
</dbReference>
<name>A0AA89ATX7_9ASTE</name>
<comment type="caution">
    <text evidence="9">The sequence shown here is derived from an EMBL/GenBank/DDBJ whole genome shotgun (WGS) entry which is preliminary data.</text>
</comment>
<dbReference type="EC" id="2.3.2.27" evidence="2"/>
<evidence type="ECO:0000256" key="4">
    <source>
        <dbReference type="ARBA" id="ARBA00022723"/>
    </source>
</evidence>
<feature type="region of interest" description="Disordered" evidence="8">
    <location>
        <begin position="1"/>
        <end position="41"/>
    </location>
</feature>
<proteinExistence type="predicted"/>
<dbReference type="PANTHER" id="PTHR22937">
    <property type="entry name" value="E3 UBIQUITIN-PROTEIN LIGASE RNF165"/>
    <property type="match status" value="1"/>
</dbReference>
<dbReference type="Gene3D" id="3.30.40.10">
    <property type="entry name" value="Zinc/RING finger domain, C3HC4 (zinc finger)"/>
    <property type="match status" value="1"/>
</dbReference>
<dbReference type="InterPro" id="IPR045191">
    <property type="entry name" value="MBR1/2-like"/>
</dbReference>
<keyword evidence="3" id="KW-0808">Transferase</keyword>
<keyword evidence="7" id="KW-0862">Zinc</keyword>
<evidence type="ECO:0000256" key="3">
    <source>
        <dbReference type="ARBA" id="ARBA00022679"/>
    </source>
</evidence>
<evidence type="ECO:0000256" key="2">
    <source>
        <dbReference type="ARBA" id="ARBA00012483"/>
    </source>
</evidence>
<dbReference type="AlphaFoldDB" id="A0AA89ATX7"/>
<keyword evidence="5" id="KW-0863">Zinc-finger</keyword>
<evidence type="ECO:0000256" key="7">
    <source>
        <dbReference type="ARBA" id="ARBA00022833"/>
    </source>
</evidence>
<feature type="compositionally biased region" description="Polar residues" evidence="8">
    <location>
        <begin position="1"/>
        <end position="27"/>
    </location>
</feature>
<dbReference type="GO" id="GO:0061630">
    <property type="term" value="F:ubiquitin protein ligase activity"/>
    <property type="evidence" value="ECO:0007669"/>
    <property type="project" value="UniProtKB-EC"/>
</dbReference>
<gene>
    <name evidence="9" type="ORF">RJ639_005570</name>
</gene>
<keyword evidence="6" id="KW-0833">Ubl conjugation pathway</keyword>
<keyword evidence="4" id="KW-0479">Metal-binding</keyword>
<evidence type="ECO:0000256" key="6">
    <source>
        <dbReference type="ARBA" id="ARBA00022786"/>
    </source>
</evidence>
<protein>
    <recommendedName>
        <fullName evidence="2">RING-type E3 ubiquitin transferase</fullName>
        <ecNumber evidence="2">2.3.2.27</ecNumber>
    </recommendedName>
</protein>
<evidence type="ECO:0000256" key="8">
    <source>
        <dbReference type="SAM" id="MobiDB-lite"/>
    </source>
</evidence>
<evidence type="ECO:0000256" key="5">
    <source>
        <dbReference type="ARBA" id="ARBA00022771"/>
    </source>
</evidence>
<dbReference type="Proteomes" id="UP001188597">
    <property type="component" value="Unassembled WGS sequence"/>
</dbReference>
<evidence type="ECO:0000256" key="1">
    <source>
        <dbReference type="ARBA" id="ARBA00000900"/>
    </source>
</evidence>
<sequence>MMLTRALSSTGSQQPYVQNGISNQQPYVSDESPYNGVPCQRPVPYQETVRVQYLGVYEQRHYVAVEHPDGTRYIDVVDRQPDYLSYYSTWTPYGGLHSQQSYFPVDHSDGSCYGGIPPPYLPVDYSAGNHYNGNSADLAFHYYSVDQIGVLDDITYYDFSDEHWWNHEPMLVSAEQLDQSGFSGETISQQSRTRNHVMAANQEPVICVISQIEYEDYKTIGGLQCGHEYHADCIQK</sequence>
<keyword evidence="10" id="KW-1185">Reference proteome</keyword>
<dbReference type="EMBL" id="JAVXUP010001169">
    <property type="protein sequence ID" value="KAK3015045.1"/>
    <property type="molecule type" value="Genomic_DNA"/>
</dbReference>
<accession>A0AA89ATX7</accession>
<organism evidence="9 10">
    <name type="scientific">Escallonia herrerae</name>
    <dbReference type="NCBI Taxonomy" id="1293975"/>
    <lineage>
        <taxon>Eukaryota</taxon>
        <taxon>Viridiplantae</taxon>
        <taxon>Streptophyta</taxon>
        <taxon>Embryophyta</taxon>
        <taxon>Tracheophyta</taxon>
        <taxon>Spermatophyta</taxon>
        <taxon>Magnoliopsida</taxon>
        <taxon>eudicotyledons</taxon>
        <taxon>Gunneridae</taxon>
        <taxon>Pentapetalae</taxon>
        <taxon>asterids</taxon>
        <taxon>campanulids</taxon>
        <taxon>Escalloniales</taxon>
        <taxon>Escalloniaceae</taxon>
        <taxon>Escallonia</taxon>
    </lineage>
</organism>